<dbReference type="PROSITE" id="PS50178">
    <property type="entry name" value="ZF_FYVE"/>
    <property type="match status" value="1"/>
</dbReference>
<dbReference type="SUPFAM" id="SSF57903">
    <property type="entry name" value="FYVE/PHD zinc finger"/>
    <property type="match status" value="1"/>
</dbReference>
<dbReference type="Gene3D" id="3.30.40.10">
    <property type="entry name" value="Zinc/RING finger domain, C3HC4 (zinc finger)"/>
    <property type="match status" value="1"/>
</dbReference>
<dbReference type="PANTHER" id="PTHR12673:SF241">
    <property type="entry name" value="DH DOMAIN-CONTAINING PROTEIN"/>
    <property type="match status" value="1"/>
</dbReference>
<proteinExistence type="predicted"/>
<dbReference type="Pfam" id="PF00621">
    <property type="entry name" value="RhoGEF"/>
    <property type="match status" value="1"/>
</dbReference>
<evidence type="ECO:0000259" key="6">
    <source>
        <dbReference type="PROSITE" id="PS50003"/>
    </source>
</evidence>
<evidence type="ECO:0000259" key="7">
    <source>
        <dbReference type="PROSITE" id="PS50010"/>
    </source>
</evidence>
<dbReference type="CDD" id="cd00065">
    <property type="entry name" value="FYVE_like_SF"/>
    <property type="match status" value="1"/>
</dbReference>
<evidence type="ECO:0000313" key="12">
    <source>
        <dbReference type="WBParaSite" id="DME_0000190001-mRNA-1"/>
    </source>
</evidence>
<evidence type="ECO:0000256" key="1">
    <source>
        <dbReference type="ARBA" id="ARBA00022723"/>
    </source>
</evidence>
<dbReference type="SMART" id="SM00233">
    <property type="entry name" value="PH"/>
    <property type="match status" value="2"/>
</dbReference>
<evidence type="ECO:0000256" key="3">
    <source>
        <dbReference type="ARBA" id="ARBA00022833"/>
    </source>
</evidence>
<dbReference type="AlphaFoldDB" id="A0A0N4U503"/>
<dbReference type="Gene3D" id="2.30.29.30">
    <property type="entry name" value="Pleckstrin-homology domain (PH domain)/Phosphotyrosine-binding domain (PTB)"/>
    <property type="match status" value="2"/>
</dbReference>
<evidence type="ECO:0000259" key="8">
    <source>
        <dbReference type="PROSITE" id="PS50178"/>
    </source>
</evidence>
<feature type="compositionally biased region" description="Acidic residues" evidence="5">
    <location>
        <begin position="262"/>
        <end position="278"/>
    </location>
</feature>
<dbReference type="SUPFAM" id="SSF50729">
    <property type="entry name" value="PH domain-like"/>
    <property type="match status" value="2"/>
</dbReference>
<keyword evidence="1" id="KW-0479">Metal-binding</keyword>
<dbReference type="GO" id="GO:0046847">
    <property type="term" value="P:filopodium assembly"/>
    <property type="evidence" value="ECO:0007669"/>
    <property type="project" value="TreeGrafter"/>
</dbReference>
<dbReference type="InterPro" id="IPR001849">
    <property type="entry name" value="PH_domain"/>
</dbReference>
<protein>
    <submittedName>
        <fullName evidence="12">DH domain-containing protein</fullName>
    </submittedName>
</protein>
<dbReference type="GO" id="GO:0007010">
    <property type="term" value="P:cytoskeleton organization"/>
    <property type="evidence" value="ECO:0007669"/>
    <property type="project" value="TreeGrafter"/>
</dbReference>
<keyword evidence="3" id="KW-0862">Zinc</keyword>
<evidence type="ECO:0000256" key="5">
    <source>
        <dbReference type="SAM" id="MobiDB-lite"/>
    </source>
</evidence>
<dbReference type="InterPro" id="IPR000219">
    <property type="entry name" value="DH_dom"/>
</dbReference>
<keyword evidence="2 4" id="KW-0863">Zinc-finger</keyword>
<feature type="domain" description="DH" evidence="7">
    <location>
        <begin position="317"/>
        <end position="501"/>
    </location>
</feature>
<dbReference type="PROSITE" id="PS50010">
    <property type="entry name" value="DH_2"/>
    <property type="match status" value="1"/>
</dbReference>
<dbReference type="EMBL" id="UYYG01001155">
    <property type="protein sequence ID" value="VDN56287.1"/>
    <property type="molecule type" value="Genomic_DNA"/>
</dbReference>
<dbReference type="SMART" id="SM00325">
    <property type="entry name" value="RhoGEF"/>
    <property type="match status" value="1"/>
</dbReference>
<dbReference type="CDD" id="cd00160">
    <property type="entry name" value="RhoGEF"/>
    <property type="match status" value="1"/>
</dbReference>
<dbReference type="InterPro" id="IPR013083">
    <property type="entry name" value="Znf_RING/FYVE/PHD"/>
</dbReference>
<dbReference type="GO" id="GO:0008270">
    <property type="term" value="F:zinc ion binding"/>
    <property type="evidence" value="ECO:0007669"/>
    <property type="project" value="UniProtKB-KW"/>
</dbReference>
<feature type="domain" description="PH" evidence="6">
    <location>
        <begin position="530"/>
        <end position="635"/>
    </location>
</feature>
<organism evidence="10 12">
    <name type="scientific">Dracunculus medinensis</name>
    <name type="common">Guinea worm</name>
    <dbReference type="NCBI Taxonomy" id="318479"/>
    <lineage>
        <taxon>Eukaryota</taxon>
        <taxon>Metazoa</taxon>
        <taxon>Ecdysozoa</taxon>
        <taxon>Nematoda</taxon>
        <taxon>Chromadorea</taxon>
        <taxon>Rhabditida</taxon>
        <taxon>Spirurina</taxon>
        <taxon>Dracunculoidea</taxon>
        <taxon>Dracunculidae</taxon>
        <taxon>Dracunculus</taxon>
    </lineage>
</organism>
<accession>A0A0N4U503</accession>
<dbReference type="Proteomes" id="UP000038040">
    <property type="component" value="Unplaced"/>
</dbReference>
<dbReference type="CDD" id="cd13388">
    <property type="entry name" value="PH1_FGD1-4_like"/>
    <property type="match status" value="1"/>
</dbReference>
<feature type="domain" description="PH" evidence="6">
    <location>
        <begin position="745"/>
        <end position="836"/>
    </location>
</feature>
<dbReference type="SUPFAM" id="SSF48065">
    <property type="entry name" value="DBL homology domain (DH-domain)"/>
    <property type="match status" value="1"/>
</dbReference>
<reference evidence="9 11" key="2">
    <citation type="submission" date="2018-11" db="EMBL/GenBank/DDBJ databases">
        <authorList>
            <consortium name="Pathogen Informatics"/>
        </authorList>
    </citation>
    <scope>NUCLEOTIDE SEQUENCE [LARGE SCALE GENOMIC DNA]</scope>
</reference>
<dbReference type="Gene3D" id="1.20.900.10">
    <property type="entry name" value="Dbl homology (DH) domain"/>
    <property type="match status" value="1"/>
</dbReference>
<dbReference type="WBParaSite" id="DME_0000190001-mRNA-1">
    <property type="protein sequence ID" value="DME_0000190001-mRNA-1"/>
    <property type="gene ID" value="DME_0000190001"/>
</dbReference>
<feature type="domain" description="FYVE-type" evidence="8">
    <location>
        <begin position="665"/>
        <end position="720"/>
    </location>
</feature>
<dbReference type="OrthoDB" id="245697at2759"/>
<dbReference type="PANTHER" id="PTHR12673">
    <property type="entry name" value="FACIOGENITAL DYSPLASIA PROTEIN"/>
    <property type="match status" value="1"/>
</dbReference>
<dbReference type="Proteomes" id="UP000274756">
    <property type="component" value="Unassembled WGS sequence"/>
</dbReference>
<name>A0A0N4U503_DRAME</name>
<evidence type="ECO:0000313" key="11">
    <source>
        <dbReference type="Proteomes" id="UP000274756"/>
    </source>
</evidence>
<dbReference type="InterPro" id="IPR051092">
    <property type="entry name" value="FYVE_RhoGEF_PH"/>
</dbReference>
<dbReference type="InterPro" id="IPR011993">
    <property type="entry name" value="PH-like_dom_sf"/>
</dbReference>
<gene>
    <name evidence="9" type="ORF">DME_LOCUS6260</name>
</gene>
<dbReference type="PROSITE" id="PS50003">
    <property type="entry name" value="PH_DOMAIN"/>
    <property type="match status" value="2"/>
</dbReference>
<dbReference type="InterPro" id="IPR035899">
    <property type="entry name" value="DBL_dom_sf"/>
</dbReference>
<evidence type="ECO:0000256" key="4">
    <source>
        <dbReference type="PROSITE-ProRule" id="PRU00091"/>
    </source>
</evidence>
<feature type="region of interest" description="Disordered" evidence="5">
    <location>
        <begin position="254"/>
        <end position="282"/>
    </location>
</feature>
<sequence length="845" mass="96985">MIIFCRSENGIAMGFKNCLGLKAQRYENNIMAVLPINKDILLAEKFANVDLEGGTLLDVKRYDEIDQTDGCRVQVTEYHILSADGQEELTKTCRRKLIIECNQSSRRTEIRNDGEAIIEEKTEHLVGDISSLQTTPFAINQEIDFASSKDAGINEMFLKTQENFMKMLEDQKTQLVKMFPELFSEMRTQSSLTFPTTEVETFVNPDGSTTMRTRSSRAYSSHFSKQETYINGVKQSTKSKFRAFMEYKGPEGGFKVKLTDNPDGDLSEDESDELSDQSEDARSQISEVPENQSAMIATGTVGLIPVLKEKIKKRQDKAWHAAKELVDSEKRYVDKLHLLSEVFRNKIVEEKLLEKDKLSGLFANISSLYQFHNTHLLPALLESCREWQTSRKISGVLRKRAPFLKMYSEYTNNYKRATKIYDECYKKKRRFAQIVQEIEADPECENLPLVSHLICPVQRVMRYQLLLQEYKKHLSTSDVDYEDTKAALELVLDAASHANEMMRKLDRHKNVLEVQEQLGNSISLVSPGRELIKKGKISKVLSHSDKTEERFLFLFNDLILLASERTLPGFGKYKVRAIFDAILTQICEGDNLEREHSFYIRGADSQAGPSRCVELIALNSKEKSDWIDTIWYTLFFVITKIILVANLSKFFFPFFLKTINIRATRSENRNCAMCDVEFSILFRGTNCSRCKQRFCKKCLNKTNGDEKNGRICNNCCRNNNFGVIKGDKHVKNRINPLAIAANEGEILHASYVKFKGSLNKVFRRYFVVRKDFCLYSYDCENAKCALSMLPLPGCEVKLSGEKLTFTIKHMSRQYVVTVDTEQNQIRWMAVLDLASNAVLRDKKNL</sequence>
<dbReference type="InterPro" id="IPR011011">
    <property type="entry name" value="Znf_FYVE_PHD"/>
</dbReference>
<keyword evidence="11" id="KW-1185">Reference proteome</keyword>
<reference evidence="12" key="1">
    <citation type="submission" date="2017-02" db="UniProtKB">
        <authorList>
            <consortium name="WormBaseParasite"/>
        </authorList>
    </citation>
    <scope>IDENTIFICATION</scope>
</reference>
<evidence type="ECO:0000256" key="2">
    <source>
        <dbReference type="ARBA" id="ARBA00022771"/>
    </source>
</evidence>
<dbReference type="GO" id="GO:0005085">
    <property type="term" value="F:guanyl-nucleotide exchange factor activity"/>
    <property type="evidence" value="ECO:0007669"/>
    <property type="project" value="InterPro"/>
</dbReference>
<evidence type="ECO:0000313" key="10">
    <source>
        <dbReference type="Proteomes" id="UP000038040"/>
    </source>
</evidence>
<dbReference type="STRING" id="318479.A0A0N4U503"/>
<evidence type="ECO:0000313" key="9">
    <source>
        <dbReference type="EMBL" id="VDN56287.1"/>
    </source>
</evidence>
<dbReference type="GO" id="GO:0005737">
    <property type="term" value="C:cytoplasm"/>
    <property type="evidence" value="ECO:0007669"/>
    <property type="project" value="TreeGrafter"/>
</dbReference>
<dbReference type="InterPro" id="IPR017455">
    <property type="entry name" value="Znf_FYVE-rel"/>
</dbReference>